<dbReference type="InterPro" id="IPR001138">
    <property type="entry name" value="Zn2Cys6_DnaBD"/>
</dbReference>
<dbReference type="EMBL" id="JAJTJA010000003">
    <property type="protein sequence ID" value="KAH8702404.1"/>
    <property type="molecule type" value="Genomic_DNA"/>
</dbReference>
<organism evidence="8 9">
    <name type="scientific">Talaromyces proteolyticus</name>
    <dbReference type="NCBI Taxonomy" id="1131652"/>
    <lineage>
        <taxon>Eukaryota</taxon>
        <taxon>Fungi</taxon>
        <taxon>Dikarya</taxon>
        <taxon>Ascomycota</taxon>
        <taxon>Pezizomycotina</taxon>
        <taxon>Eurotiomycetes</taxon>
        <taxon>Eurotiomycetidae</taxon>
        <taxon>Eurotiales</taxon>
        <taxon>Trichocomaceae</taxon>
        <taxon>Talaromyces</taxon>
        <taxon>Talaromyces sect. Bacilispori</taxon>
    </lineage>
</organism>
<dbReference type="Pfam" id="PF04082">
    <property type="entry name" value="Fungal_trans"/>
    <property type="match status" value="1"/>
</dbReference>
<dbReference type="SMART" id="SM00906">
    <property type="entry name" value="Fungal_trans"/>
    <property type="match status" value="1"/>
</dbReference>
<keyword evidence="9" id="KW-1185">Reference proteome</keyword>
<gene>
    <name evidence="8" type="ORF">BGW36DRAFT_446047</name>
</gene>
<evidence type="ECO:0000256" key="2">
    <source>
        <dbReference type="ARBA" id="ARBA00023015"/>
    </source>
</evidence>
<dbReference type="RefSeq" id="XP_046075780.1">
    <property type="nucleotide sequence ID" value="XM_046221698.1"/>
</dbReference>
<dbReference type="PROSITE" id="PS00463">
    <property type="entry name" value="ZN2_CY6_FUNGAL_1"/>
    <property type="match status" value="1"/>
</dbReference>
<keyword evidence="4" id="KW-0804">Transcription</keyword>
<dbReference type="GeneID" id="70251985"/>
<dbReference type="InterPro" id="IPR052761">
    <property type="entry name" value="Fungal_Detox/Toxin_TFs"/>
</dbReference>
<sequence>MASSDRMENINAITQPKKRTAAACRSCHTRKVRCSLAQTGSPCTNCSLDGITCEARVSRIPPGREQLSQLDVLVKSLNDSSSRVKYRRECQAQAHTGSPNSEDLTSRPQPPEADGDCYKPGSPYRLLTEHFRHYGTEETLDQESHDTETLTPIYGDPRGVALVADICEPQLKNKSGHYLVPPMVSANIGSETMDYLRRKGVFDLPPPIVCVMMIKTYFRYVHPFFPIIEPRSFLELYESNERENLSLQLLWSIFLAAANFADQNTLEAAGFSSRKKMKHAMYTKAKARISVLYDTEYERKRITLIQSVLLMEFWYSDTEDRTGPWYWNGIAISLCHTIGLHRQPDTGTDRMGIISSQERRLWRQIWWCCVYRETWFSAGMGRPMRINLADCNTSMPDSRDSNNLLSGITDEIRLKYLPDDCGYLLELWIELLRITSILSRILSVQQCVKRTLHTRVEVEEIERQLRAVHYRVDNLTSRSNSRIASLHLYHLEIYSESVLLTLYRPFLLETSEMNTEACHREWGVIVERKTRAAAINTNAILSKMIRADMINECLSMICIALVPTLQIHLLDCVSLRLPVQRLGNCHLDLCMIVVEELKTTYFGAEILFRMFSGASRHTTTTAEEQFPQFSDVWSPYFNNEFLNMPWYV</sequence>
<keyword evidence="3" id="KW-0238">DNA-binding</keyword>
<dbReference type="GO" id="GO:0008270">
    <property type="term" value="F:zinc ion binding"/>
    <property type="evidence" value="ECO:0007669"/>
    <property type="project" value="InterPro"/>
</dbReference>
<dbReference type="AlphaFoldDB" id="A0AAD4L385"/>
<name>A0AAD4L385_9EURO</name>
<keyword evidence="2" id="KW-0805">Transcription regulation</keyword>
<dbReference type="CDD" id="cd00067">
    <property type="entry name" value="GAL4"/>
    <property type="match status" value="1"/>
</dbReference>
<dbReference type="GO" id="GO:0000981">
    <property type="term" value="F:DNA-binding transcription factor activity, RNA polymerase II-specific"/>
    <property type="evidence" value="ECO:0007669"/>
    <property type="project" value="InterPro"/>
</dbReference>
<feature type="domain" description="Zn(2)-C6 fungal-type" evidence="7">
    <location>
        <begin position="23"/>
        <end position="53"/>
    </location>
</feature>
<dbReference type="CDD" id="cd12148">
    <property type="entry name" value="fungal_TF_MHR"/>
    <property type="match status" value="1"/>
</dbReference>
<dbReference type="PANTHER" id="PTHR47425:SF3">
    <property type="entry name" value="ZN(II)2CYS6 TRANSCRIPTION FACTOR (EUROFUNG)"/>
    <property type="match status" value="1"/>
</dbReference>
<dbReference type="Pfam" id="PF00172">
    <property type="entry name" value="Zn_clus"/>
    <property type="match status" value="1"/>
</dbReference>
<feature type="region of interest" description="Disordered" evidence="6">
    <location>
        <begin position="91"/>
        <end position="119"/>
    </location>
</feature>
<dbReference type="GO" id="GO:0006351">
    <property type="term" value="P:DNA-templated transcription"/>
    <property type="evidence" value="ECO:0007669"/>
    <property type="project" value="InterPro"/>
</dbReference>
<evidence type="ECO:0000256" key="3">
    <source>
        <dbReference type="ARBA" id="ARBA00023125"/>
    </source>
</evidence>
<dbReference type="SUPFAM" id="SSF57701">
    <property type="entry name" value="Zn2/Cys6 DNA-binding domain"/>
    <property type="match status" value="1"/>
</dbReference>
<evidence type="ECO:0000256" key="6">
    <source>
        <dbReference type="SAM" id="MobiDB-lite"/>
    </source>
</evidence>
<proteinExistence type="predicted"/>
<keyword evidence="5" id="KW-0539">Nucleus</keyword>
<dbReference type="InterPro" id="IPR036864">
    <property type="entry name" value="Zn2-C6_fun-type_DNA-bd_sf"/>
</dbReference>
<accession>A0AAD4L385</accession>
<reference evidence="8" key="1">
    <citation type="submission" date="2021-12" db="EMBL/GenBank/DDBJ databases">
        <title>Convergent genome expansion in fungi linked to evolution of root-endophyte symbiosis.</title>
        <authorList>
            <consortium name="DOE Joint Genome Institute"/>
            <person name="Ke Y.-H."/>
            <person name="Bonito G."/>
            <person name="Liao H.-L."/>
            <person name="Looney B."/>
            <person name="Rojas-Flechas A."/>
            <person name="Nash J."/>
            <person name="Hameed K."/>
            <person name="Schadt C."/>
            <person name="Martin F."/>
            <person name="Crous P.W."/>
            <person name="Miettinen O."/>
            <person name="Magnuson J.K."/>
            <person name="Labbe J."/>
            <person name="Jacobson D."/>
            <person name="Doktycz M.J."/>
            <person name="Veneault-Fourrey C."/>
            <person name="Kuo A."/>
            <person name="Mondo S."/>
            <person name="Calhoun S."/>
            <person name="Riley R."/>
            <person name="Ohm R."/>
            <person name="LaButti K."/>
            <person name="Andreopoulos B."/>
            <person name="Pangilinan J."/>
            <person name="Nolan M."/>
            <person name="Tritt A."/>
            <person name="Clum A."/>
            <person name="Lipzen A."/>
            <person name="Daum C."/>
            <person name="Barry K."/>
            <person name="Grigoriev I.V."/>
            <person name="Vilgalys R."/>
        </authorList>
    </citation>
    <scope>NUCLEOTIDE SEQUENCE</scope>
    <source>
        <strain evidence="8">PMI_201</strain>
    </source>
</reference>
<dbReference type="GO" id="GO:0003677">
    <property type="term" value="F:DNA binding"/>
    <property type="evidence" value="ECO:0007669"/>
    <property type="project" value="UniProtKB-KW"/>
</dbReference>
<evidence type="ECO:0000259" key="7">
    <source>
        <dbReference type="PROSITE" id="PS50048"/>
    </source>
</evidence>
<evidence type="ECO:0000313" key="8">
    <source>
        <dbReference type="EMBL" id="KAH8702404.1"/>
    </source>
</evidence>
<dbReference type="Gene3D" id="4.10.240.10">
    <property type="entry name" value="Zn(2)-C6 fungal-type DNA-binding domain"/>
    <property type="match status" value="1"/>
</dbReference>
<evidence type="ECO:0000313" key="9">
    <source>
        <dbReference type="Proteomes" id="UP001201262"/>
    </source>
</evidence>
<evidence type="ECO:0000256" key="1">
    <source>
        <dbReference type="ARBA" id="ARBA00022723"/>
    </source>
</evidence>
<dbReference type="Proteomes" id="UP001201262">
    <property type="component" value="Unassembled WGS sequence"/>
</dbReference>
<comment type="caution">
    <text evidence="8">The sequence shown here is derived from an EMBL/GenBank/DDBJ whole genome shotgun (WGS) entry which is preliminary data.</text>
</comment>
<dbReference type="InterPro" id="IPR007219">
    <property type="entry name" value="XnlR_reg_dom"/>
</dbReference>
<evidence type="ECO:0000256" key="4">
    <source>
        <dbReference type="ARBA" id="ARBA00023163"/>
    </source>
</evidence>
<keyword evidence="1" id="KW-0479">Metal-binding</keyword>
<protein>
    <submittedName>
        <fullName evidence="8">Fungal-specific transcription factor domain-containing protein</fullName>
    </submittedName>
</protein>
<feature type="compositionally biased region" description="Polar residues" evidence="6">
    <location>
        <begin position="93"/>
        <end position="107"/>
    </location>
</feature>
<dbReference type="PROSITE" id="PS50048">
    <property type="entry name" value="ZN2_CY6_FUNGAL_2"/>
    <property type="match status" value="1"/>
</dbReference>
<dbReference type="PANTHER" id="PTHR47425">
    <property type="entry name" value="FARB-RELATED"/>
    <property type="match status" value="1"/>
</dbReference>
<dbReference type="SMART" id="SM00066">
    <property type="entry name" value="GAL4"/>
    <property type="match status" value="1"/>
</dbReference>
<evidence type="ECO:0000256" key="5">
    <source>
        <dbReference type="ARBA" id="ARBA00023242"/>
    </source>
</evidence>